<evidence type="ECO:0000256" key="1">
    <source>
        <dbReference type="SAM" id="SignalP"/>
    </source>
</evidence>
<evidence type="ECO:0008006" key="4">
    <source>
        <dbReference type="Google" id="ProtNLM"/>
    </source>
</evidence>
<feature type="chain" id="PRO_5046445951" description="SLH domain-containing protein" evidence="1">
    <location>
        <begin position="29"/>
        <end position="627"/>
    </location>
</feature>
<dbReference type="EMBL" id="FXXC01000001">
    <property type="protein sequence ID" value="SMR91651.1"/>
    <property type="molecule type" value="Genomic_DNA"/>
</dbReference>
<feature type="signal peptide" evidence="1">
    <location>
        <begin position="1"/>
        <end position="28"/>
    </location>
</feature>
<dbReference type="Proteomes" id="UP000196803">
    <property type="component" value="Unassembled WGS sequence"/>
</dbReference>
<accession>A0ABY1S5X6</accession>
<organism evidence="2 3">
    <name type="scientific">Caldicellulosiruptor bescii</name>
    <name type="common">Anaerocellum thermophilum</name>
    <dbReference type="NCBI Taxonomy" id="31899"/>
    <lineage>
        <taxon>Bacteria</taxon>
        <taxon>Bacillati</taxon>
        <taxon>Bacillota</taxon>
        <taxon>Bacillota incertae sedis</taxon>
        <taxon>Caldicellulosiruptorales</taxon>
        <taxon>Caldicellulosiruptoraceae</taxon>
        <taxon>Caldicellulosiruptor</taxon>
    </lineage>
</organism>
<keyword evidence="1" id="KW-0732">Signal</keyword>
<name>A0ABY1S5X6_CALBS</name>
<comment type="caution">
    <text evidence="2">The sequence shown here is derived from an EMBL/GenBank/DDBJ whole genome shotgun (WGS) entry which is preliminary data.</text>
</comment>
<proteinExistence type="predicted"/>
<reference evidence="2 3" key="1">
    <citation type="submission" date="2017-05" db="EMBL/GenBank/DDBJ databases">
        <authorList>
            <person name="Varghese N."/>
            <person name="Submissions S."/>
        </authorList>
    </citation>
    <scope>NUCLEOTIDE SEQUENCE [LARGE SCALE GENOMIC DNA]</scope>
    <source>
        <strain evidence="2 3">MACB1020</strain>
    </source>
</reference>
<protein>
    <recommendedName>
        <fullName evidence="4">SLH domain-containing protein</fullName>
    </recommendedName>
</protein>
<sequence>MKNTFKKLTVLLFSVALIFMTACGNSPAQRTSQPKSTAQPKQTVLAKLAQTAPAITTAKGFTEALLSRARIEPATFEQAKTLGIVPKEVEPDSVLTRAQASYIMWNAMKKIDYLKVKNIPVSTAVYDLWESYLSGKDVVLNPGYCTMAAYQFFDFLRYEIYYANGEKDIKFVYNPILLNGKCAMDNYDTVRQLIQTFKKKYPQKLKIAIPERPNIKVVKNAKRVLRYKINKDGSKVPYEVAQGDLYYILFERNKVPNYYCYILENGEKIQYKPVVLFYTGYKPQRDLKLKDYTDTNDKYILNFIMPKIDLRYNKYIYDWLKSLPRRYKYYDYRRFEAQGYIEDIKSIPQLYKEPVLRMFDLGIYIWDKSPFYYQKVRAKPGKTLTEQEANELLNRLFDKSKRDVFDEFSNRAALYMTPAGDVICGLNNLGKVDNIRMDPWDFQSVLSELDGAIFDTQTVTLRLLPGIANEFKCRVKEDPFIKDGVVPLLSMAFASRLGLRLNDSYFFGLYFTLFGTPGIQGKTGLPSISCLPCDYLVTPKSVESQYYPCPEAFKDVARKTHRYYRIENTKALVPGKPGVVIQIGDSYDYIYAYKWVDEILFDYRTYYEKPEIPGAKFIVLKPDPKYK</sequence>
<keyword evidence="3" id="KW-1185">Reference proteome</keyword>
<dbReference type="RefSeq" id="WP_015908782.1">
    <property type="nucleotide sequence ID" value="NZ_FUZJ01000001.1"/>
</dbReference>
<dbReference type="GeneID" id="31773818"/>
<dbReference type="PROSITE" id="PS51257">
    <property type="entry name" value="PROKAR_LIPOPROTEIN"/>
    <property type="match status" value="1"/>
</dbReference>
<evidence type="ECO:0000313" key="2">
    <source>
        <dbReference type="EMBL" id="SMR91651.1"/>
    </source>
</evidence>
<evidence type="ECO:0000313" key="3">
    <source>
        <dbReference type="Proteomes" id="UP000196803"/>
    </source>
</evidence>
<gene>
    <name evidence="2" type="ORF">SAMN05216240_0579</name>
</gene>